<evidence type="ECO:0000313" key="2">
    <source>
        <dbReference type="EMBL" id="KAK5958360.1"/>
    </source>
</evidence>
<dbReference type="AlphaFoldDB" id="A0AAN8EPV6"/>
<organism evidence="2 3">
    <name type="scientific">Knufia fluminis</name>
    <dbReference type="NCBI Taxonomy" id="191047"/>
    <lineage>
        <taxon>Eukaryota</taxon>
        <taxon>Fungi</taxon>
        <taxon>Dikarya</taxon>
        <taxon>Ascomycota</taxon>
        <taxon>Pezizomycotina</taxon>
        <taxon>Eurotiomycetes</taxon>
        <taxon>Chaetothyriomycetidae</taxon>
        <taxon>Chaetothyriales</taxon>
        <taxon>Trichomeriaceae</taxon>
        <taxon>Knufia</taxon>
    </lineage>
</organism>
<feature type="compositionally biased region" description="Polar residues" evidence="1">
    <location>
        <begin position="62"/>
        <end position="73"/>
    </location>
</feature>
<proteinExistence type="predicted"/>
<evidence type="ECO:0000313" key="3">
    <source>
        <dbReference type="Proteomes" id="UP001316803"/>
    </source>
</evidence>
<name>A0AAN8EPV6_9EURO</name>
<keyword evidence="3" id="KW-1185">Reference proteome</keyword>
<dbReference type="PANTHER" id="PTHR37540:SF5">
    <property type="entry name" value="TRANSCRIPTION FACTOR DOMAIN-CONTAINING PROTEIN"/>
    <property type="match status" value="1"/>
</dbReference>
<accession>A0AAN8EPV6</accession>
<dbReference type="EMBL" id="JAKLMC020000001">
    <property type="protein sequence ID" value="KAK5958360.1"/>
    <property type="molecule type" value="Genomic_DNA"/>
</dbReference>
<protein>
    <submittedName>
        <fullName evidence="2">Uncharacterized protein</fullName>
    </submittedName>
</protein>
<sequence length="603" mass="67813">MDGGRSNKPIVFVFGAKKGDVDGRKKNLSAINTQVAYRAHERRREKKSRQRAQAKEDGKVDQPTSSIDDTASASVKVENNVDFNHFVPETVLYQPKSLVTAEREPSVSRHLAAATNRYARAEVAHPAATINGNNHRRILNDRRESDLSSDASSDHDAVWSASPSSHRFSSPSTDLSGLSPSAPVQINGYFDKALDPFFRLPKPATDREKWLVHFYFREMGHIGFGTHTNSLFCPDRDWVSTYVSTKPLCFQWVLILAEEHLGRIGVLPDQTKTIERKSKAYGTLNAILKSKTADRDEGISGIMYAAIVDTGQTPLHLQALDRLINDTGGFEAFLDGPLGIAHPEHVATAFAFGPCPIPSLQDMEIIKGRFLDVLRTFHNSAKQEQEEKRRIRNCRPWDTLNRQTIDGNGNLVPADHDDHFRYYIKAQQDCLNSECLAPLLNATLNPQLDYTSQARHLAALVQTLMILREFEHNYLARAMFLKRLKHVAEMSTARDLSTGSARLSHAGLLLINSFVRQEVQTYFDRTRALAKGVRISKVVVDFLKICPLVQQPTRSLVVSWLRDWLCYNDQFEDAEFTQLQEKDLAVISAEITNAWFMSVGKGP</sequence>
<feature type="compositionally biased region" description="Low complexity" evidence="1">
    <location>
        <begin position="158"/>
        <end position="172"/>
    </location>
</feature>
<feature type="compositionally biased region" description="Basic and acidic residues" evidence="1">
    <location>
        <begin position="143"/>
        <end position="157"/>
    </location>
</feature>
<dbReference type="PROSITE" id="PS50096">
    <property type="entry name" value="IQ"/>
    <property type="match status" value="1"/>
</dbReference>
<feature type="region of interest" description="Disordered" evidence="1">
    <location>
        <begin position="143"/>
        <end position="176"/>
    </location>
</feature>
<feature type="region of interest" description="Disordered" evidence="1">
    <location>
        <begin position="32"/>
        <end position="73"/>
    </location>
</feature>
<dbReference type="Proteomes" id="UP001316803">
    <property type="component" value="Unassembled WGS sequence"/>
</dbReference>
<dbReference type="PANTHER" id="PTHR37540">
    <property type="entry name" value="TRANSCRIPTION FACTOR (ACR-2), PUTATIVE-RELATED-RELATED"/>
    <property type="match status" value="1"/>
</dbReference>
<comment type="caution">
    <text evidence="2">The sequence shown here is derived from an EMBL/GenBank/DDBJ whole genome shotgun (WGS) entry which is preliminary data.</text>
</comment>
<evidence type="ECO:0000256" key="1">
    <source>
        <dbReference type="SAM" id="MobiDB-lite"/>
    </source>
</evidence>
<feature type="compositionally biased region" description="Basic residues" evidence="1">
    <location>
        <begin position="40"/>
        <end position="52"/>
    </location>
</feature>
<gene>
    <name evidence="2" type="ORF">OHC33_000202</name>
</gene>
<reference evidence="2 3" key="1">
    <citation type="submission" date="2022-12" db="EMBL/GenBank/DDBJ databases">
        <title>Genomic features and morphological characterization of a novel Knufia sp. strain isolated from spacecraft assembly facility.</title>
        <authorList>
            <person name="Teixeira M."/>
            <person name="Chander A.M."/>
            <person name="Stajich J.E."/>
            <person name="Venkateswaran K."/>
        </authorList>
    </citation>
    <scope>NUCLEOTIDE SEQUENCE [LARGE SCALE GENOMIC DNA]</scope>
    <source>
        <strain evidence="2 3">FJI-L2-BK-P2</strain>
    </source>
</reference>